<dbReference type="SUPFAM" id="SSF53955">
    <property type="entry name" value="Lysozyme-like"/>
    <property type="match status" value="1"/>
</dbReference>
<dbReference type="Gene3D" id="1.10.530.10">
    <property type="match status" value="1"/>
</dbReference>
<dbReference type="CDD" id="cd13401">
    <property type="entry name" value="Slt70-like"/>
    <property type="match status" value="1"/>
</dbReference>
<dbReference type="GO" id="GO:0042597">
    <property type="term" value="C:periplasmic space"/>
    <property type="evidence" value="ECO:0007669"/>
    <property type="project" value="InterPro"/>
</dbReference>
<dbReference type="GO" id="GO:0004553">
    <property type="term" value="F:hydrolase activity, hydrolyzing O-glycosyl compounds"/>
    <property type="evidence" value="ECO:0007669"/>
    <property type="project" value="InterPro"/>
</dbReference>
<reference evidence="5" key="1">
    <citation type="journal article" date="2014" name="Int. J. Syst. Evol. Microbiol.">
        <title>Complete genome sequence of Corynebacterium casei LMG S-19264T (=DSM 44701T), isolated from a smear-ripened cheese.</title>
        <authorList>
            <consortium name="US DOE Joint Genome Institute (JGI-PGF)"/>
            <person name="Walter F."/>
            <person name="Albersmeier A."/>
            <person name="Kalinowski J."/>
            <person name="Ruckert C."/>
        </authorList>
    </citation>
    <scope>NUCLEOTIDE SEQUENCE</scope>
    <source>
        <strain evidence="5">CGMCC 1.15880</strain>
    </source>
</reference>
<name>A0A916VSJ2_9RHOB</name>
<accession>A0A916VSJ2</accession>
<dbReference type="PROSITE" id="PS00922">
    <property type="entry name" value="TRANSGLYCOSYLASE"/>
    <property type="match status" value="1"/>
</dbReference>
<feature type="domain" description="Transglycosylase SLT" evidence="4">
    <location>
        <begin position="542"/>
        <end position="647"/>
    </location>
</feature>
<evidence type="ECO:0000259" key="4">
    <source>
        <dbReference type="Pfam" id="PF01464"/>
    </source>
</evidence>
<comment type="caution">
    <text evidence="5">The sequence shown here is derived from an EMBL/GenBank/DDBJ whole genome shotgun (WGS) entry which is preliminary data.</text>
</comment>
<gene>
    <name evidence="5" type="ORF">GCM10011498_34460</name>
</gene>
<dbReference type="GO" id="GO:0016020">
    <property type="term" value="C:membrane"/>
    <property type="evidence" value="ECO:0007669"/>
    <property type="project" value="InterPro"/>
</dbReference>
<proteinExistence type="inferred from homology"/>
<comment type="similarity">
    <text evidence="1">Belongs to the transglycosylase Slt family.</text>
</comment>
<dbReference type="EMBL" id="BMKA01000007">
    <property type="protein sequence ID" value="GGA30399.1"/>
    <property type="molecule type" value="Genomic_DNA"/>
</dbReference>
<dbReference type="SUPFAM" id="SSF48435">
    <property type="entry name" value="Bacterial muramidases"/>
    <property type="match status" value="1"/>
</dbReference>
<dbReference type="InterPro" id="IPR023346">
    <property type="entry name" value="Lysozyme-like_dom_sf"/>
</dbReference>
<dbReference type="Gene3D" id="1.25.20.10">
    <property type="entry name" value="Bacterial muramidases"/>
    <property type="match status" value="1"/>
</dbReference>
<evidence type="ECO:0000256" key="1">
    <source>
        <dbReference type="ARBA" id="ARBA00007734"/>
    </source>
</evidence>
<dbReference type="PANTHER" id="PTHR37423:SF2">
    <property type="entry name" value="MEMBRANE-BOUND LYTIC MUREIN TRANSGLYCOSYLASE C"/>
    <property type="match status" value="1"/>
</dbReference>
<dbReference type="InterPro" id="IPR000189">
    <property type="entry name" value="Transglyc_AS"/>
</dbReference>
<organism evidence="5 6">
    <name type="scientific">Neptunicoccus cionae</name>
    <dbReference type="NCBI Taxonomy" id="2035344"/>
    <lineage>
        <taxon>Bacteria</taxon>
        <taxon>Pseudomonadati</taxon>
        <taxon>Pseudomonadota</taxon>
        <taxon>Alphaproteobacteria</taxon>
        <taxon>Rhodobacterales</taxon>
        <taxon>Paracoccaceae</taxon>
        <taxon>Neptunicoccus</taxon>
    </lineage>
</organism>
<evidence type="ECO:0000313" key="6">
    <source>
        <dbReference type="Proteomes" id="UP000628017"/>
    </source>
</evidence>
<dbReference type="AlphaFoldDB" id="A0A916VSJ2"/>
<evidence type="ECO:0000313" key="5">
    <source>
        <dbReference type="EMBL" id="GGA30399.1"/>
    </source>
</evidence>
<sequence>MGLASGWDELSRVQLAGKLMKRNDEKLNCFVKGVKYCCYTLSLERLWGCCMRFLIILTVSLLAFAAPRGAVGQSATKVDTTGVEQALAAIAARKWDQLDDLMNGISDPVARALLEWQRLRRDNGNWSEYVEFLTEHPDWPGLKSLRAKGEVKIPTDAEPKVVISYFAAEQPQTGIGAVRLVKAYAKDGQPDKARAEAIRAWTTLSLTTTLETTLLAEYEDTLKPHHIARQDMLLWRGRISAARRMMPLVPEERQTLALARIALQETADGVDAAIERVPKALQLDGGLAYDRFMWRVKKNRWDDAEALLAEQSADVSNLGRAEEWGNRRRTYARRAMRAGDPDLAYWLASQHGLSEGSDYADLEWIAGYVALRKLAAPEQAAIHFENHYNAVRTPISLGRAGYWRGRAAEALKDFDKAAEYFRQGAEHQTSFYGQLAAEKIAAEPDIQLTGTGEVKDWADSPLAASSPVRAGLLLHAIDRQYLMRWFFSHVAETTSQEQTTHLADLALSLDRPYVALAVAKEAAKRGFILPRSYFPVTELAKHSGDVAPELALAIARRESELNPEAVSPAGARGLMQVMPGTAKEVAKDIGVEYSKTRLSEDWRYNAQLGTAYLASMLERYDGSYILAFAAYNAGPHRADRWIEEFGDPRAPQIDQIDWIEHIPYRETRNYVMRVSEALFVYRMRLSGTAKPLRLSKDLIGG</sequence>
<keyword evidence="3" id="KW-0732">Signal</keyword>
<keyword evidence="6" id="KW-1185">Reference proteome</keyword>
<dbReference type="InterPro" id="IPR008939">
    <property type="entry name" value="Lytic_TGlycosylase_superhlx_U"/>
</dbReference>
<evidence type="ECO:0000256" key="2">
    <source>
        <dbReference type="ARBA" id="ARBA00009387"/>
    </source>
</evidence>
<protein>
    <submittedName>
        <fullName evidence="5">Lytic transglycosylase</fullName>
    </submittedName>
</protein>
<dbReference type="GO" id="GO:0000270">
    <property type="term" value="P:peptidoglycan metabolic process"/>
    <property type="evidence" value="ECO:0007669"/>
    <property type="project" value="InterPro"/>
</dbReference>
<dbReference type="PANTHER" id="PTHR37423">
    <property type="entry name" value="SOLUBLE LYTIC MUREIN TRANSGLYCOSYLASE-RELATED"/>
    <property type="match status" value="1"/>
</dbReference>
<dbReference type="GO" id="GO:0008933">
    <property type="term" value="F:peptidoglycan lytic transglycosylase activity"/>
    <property type="evidence" value="ECO:0007669"/>
    <property type="project" value="InterPro"/>
</dbReference>
<dbReference type="Pfam" id="PF01464">
    <property type="entry name" value="SLT"/>
    <property type="match status" value="1"/>
</dbReference>
<evidence type="ECO:0000256" key="3">
    <source>
        <dbReference type="ARBA" id="ARBA00022729"/>
    </source>
</evidence>
<dbReference type="InterPro" id="IPR008258">
    <property type="entry name" value="Transglycosylase_SLT_dom_1"/>
</dbReference>
<dbReference type="Proteomes" id="UP000628017">
    <property type="component" value="Unassembled WGS sequence"/>
</dbReference>
<reference evidence="5" key="2">
    <citation type="submission" date="2020-09" db="EMBL/GenBank/DDBJ databases">
        <authorList>
            <person name="Sun Q."/>
            <person name="Zhou Y."/>
        </authorList>
    </citation>
    <scope>NUCLEOTIDE SEQUENCE</scope>
    <source>
        <strain evidence="5">CGMCC 1.15880</strain>
    </source>
</reference>
<comment type="similarity">
    <text evidence="2">Belongs to the virb1 family.</text>
</comment>